<dbReference type="InterPro" id="IPR013324">
    <property type="entry name" value="RNA_pol_sigma_r3/r4-like"/>
</dbReference>
<dbReference type="SUPFAM" id="SSF88659">
    <property type="entry name" value="Sigma3 and sigma4 domains of RNA polymerase sigma factors"/>
    <property type="match status" value="1"/>
</dbReference>
<dbReference type="Proteomes" id="UP000635606">
    <property type="component" value="Unassembled WGS sequence"/>
</dbReference>
<evidence type="ECO:0000313" key="9">
    <source>
        <dbReference type="Proteomes" id="UP000635606"/>
    </source>
</evidence>
<gene>
    <name evidence="8" type="ORF">Voc01_041780</name>
</gene>
<dbReference type="InterPro" id="IPR013249">
    <property type="entry name" value="RNA_pol_sigma70_r4_t2"/>
</dbReference>
<evidence type="ECO:0000259" key="7">
    <source>
        <dbReference type="Pfam" id="PF08281"/>
    </source>
</evidence>
<keyword evidence="3" id="KW-0731">Sigma factor</keyword>
<dbReference type="Pfam" id="PF08281">
    <property type="entry name" value="Sigma70_r4_2"/>
    <property type="match status" value="1"/>
</dbReference>
<protein>
    <submittedName>
        <fullName evidence="8">DNA-directed RNA polymerase sigma-70 factor</fullName>
    </submittedName>
</protein>
<evidence type="ECO:0000256" key="2">
    <source>
        <dbReference type="ARBA" id="ARBA00023015"/>
    </source>
</evidence>
<keyword evidence="5" id="KW-0804">Transcription</keyword>
<name>A0A8J3ZXM8_9ACTN</name>
<dbReference type="InterPro" id="IPR014325">
    <property type="entry name" value="RNA_pol_sigma-E_actinobac"/>
</dbReference>
<evidence type="ECO:0000256" key="1">
    <source>
        <dbReference type="ARBA" id="ARBA00010641"/>
    </source>
</evidence>
<evidence type="ECO:0000259" key="6">
    <source>
        <dbReference type="Pfam" id="PF04542"/>
    </source>
</evidence>
<evidence type="ECO:0000256" key="5">
    <source>
        <dbReference type="ARBA" id="ARBA00023163"/>
    </source>
</evidence>
<feature type="domain" description="RNA polymerase sigma-70 region 2" evidence="6">
    <location>
        <begin position="17"/>
        <end position="77"/>
    </location>
</feature>
<proteinExistence type="inferred from homology"/>
<dbReference type="AlphaFoldDB" id="A0A8J3ZXM8"/>
<dbReference type="NCBIfam" id="TIGR02983">
    <property type="entry name" value="SigE-fam_strep"/>
    <property type="match status" value="1"/>
</dbReference>
<evidence type="ECO:0000256" key="4">
    <source>
        <dbReference type="ARBA" id="ARBA00023125"/>
    </source>
</evidence>
<reference evidence="8" key="1">
    <citation type="submission" date="2021-01" db="EMBL/GenBank/DDBJ databases">
        <title>Whole genome shotgun sequence of Virgisporangium ochraceum NBRC 16418.</title>
        <authorList>
            <person name="Komaki H."/>
            <person name="Tamura T."/>
        </authorList>
    </citation>
    <scope>NUCLEOTIDE SEQUENCE</scope>
    <source>
        <strain evidence="8">NBRC 16418</strain>
    </source>
</reference>
<dbReference type="PANTHER" id="PTHR43133:SF50">
    <property type="entry name" value="ECF RNA POLYMERASE SIGMA FACTOR SIGM"/>
    <property type="match status" value="1"/>
</dbReference>
<dbReference type="InterPro" id="IPR013325">
    <property type="entry name" value="RNA_pol_sigma_r2"/>
</dbReference>
<keyword evidence="9" id="KW-1185">Reference proteome</keyword>
<accession>A0A8J3ZXM8</accession>
<keyword evidence="2" id="KW-0805">Transcription regulation</keyword>
<dbReference type="GO" id="GO:0006352">
    <property type="term" value="P:DNA-templated transcription initiation"/>
    <property type="evidence" value="ECO:0007669"/>
    <property type="project" value="InterPro"/>
</dbReference>
<comment type="similarity">
    <text evidence="1">Belongs to the sigma-70 factor family. ECF subfamily.</text>
</comment>
<dbReference type="InterPro" id="IPR007627">
    <property type="entry name" value="RNA_pol_sigma70_r2"/>
</dbReference>
<sequence>MTKPEQDPEFADFVALRYRDLLRTAYLLTGSHHAAEDLVQACLLKAMPRWDRIAEPTTYLRRVMVNQRVSWWRRLRRELPQADPPDSVVPDDAGGAAERTVVLAALAGLPPRMRAVLVLRYWEDLSEAETADLLGCSTGTVKAQASRGLARLRTVLGAAPAETHARGNR</sequence>
<dbReference type="Gene3D" id="1.10.1740.10">
    <property type="match status" value="1"/>
</dbReference>
<keyword evidence="8" id="KW-0240">DNA-directed RNA polymerase</keyword>
<dbReference type="InterPro" id="IPR036388">
    <property type="entry name" value="WH-like_DNA-bd_sf"/>
</dbReference>
<dbReference type="CDD" id="cd06171">
    <property type="entry name" value="Sigma70_r4"/>
    <property type="match status" value="1"/>
</dbReference>
<dbReference type="InterPro" id="IPR039425">
    <property type="entry name" value="RNA_pol_sigma-70-like"/>
</dbReference>
<dbReference type="RefSeq" id="WP_203929187.1">
    <property type="nucleotide sequence ID" value="NZ_BOPH01000059.1"/>
</dbReference>
<dbReference type="Gene3D" id="1.10.10.10">
    <property type="entry name" value="Winged helix-like DNA-binding domain superfamily/Winged helix DNA-binding domain"/>
    <property type="match status" value="1"/>
</dbReference>
<dbReference type="EMBL" id="BOPH01000059">
    <property type="protein sequence ID" value="GIJ69261.1"/>
    <property type="molecule type" value="Genomic_DNA"/>
</dbReference>
<dbReference type="PANTHER" id="PTHR43133">
    <property type="entry name" value="RNA POLYMERASE ECF-TYPE SIGMA FACTO"/>
    <property type="match status" value="1"/>
</dbReference>
<keyword evidence="4" id="KW-0238">DNA-binding</keyword>
<dbReference type="InterPro" id="IPR014284">
    <property type="entry name" value="RNA_pol_sigma-70_dom"/>
</dbReference>
<dbReference type="GO" id="GO:0016987">
    <property type="term" value="F:sigma factor activity"/>
    <property type="evidence" value="ECO:0007669"/>
    <property type="project" value="UniProtKB-KW"/>
</dbReference>
<dbReference type="GO" id="GO:0000428">
    <property type="term" value="C:DNA-directed RNA polymerase complex"/>
    <property type="evidence" value="ECO:0007669"/>
    <property type="project" value="UniProtKB-KW"/>
</dbReference>
<dbReference type="GO" id="GO:0003677">
    <property type="term" value="F:DNA binding"/>
    <property type="evidence" value="ECO:0007669"/>
    <property type="project" value="UniProtKB-KW"/>
</dbReference>
<dbReference type="NCBIfam" id="TIGR02937">
    <property type="entry name" value="sigma70-ECF"/>
    <property type="match status" value="1"/>
</dbReference>
<dbReference type="Pfam" id="PF04542">
    <property type="entry name" value="Sigma70_r2"/>
    <property type="match status" value="1"/>
</dbReference>
<feature type="domain" description="RNA polymerase sigma factor 70 region 4 type 2" evidence="7">
    <location>
        <begin position="102"/>
        <end position="152"/>
    </location>
</feature>
<dbReference type="SUPFAM" id="SSF88946">
    <property type="entry name" value="Sigma2 domain of RNA polymerase sigma factors"/>
    <property type="match status" value="1"/>
</dbReference>
<evidence type="ECO:0000313" key="8">
    <source>
        <dbReference type="EMBL" id="GIJ69261.1"/>
    </source>
</evidence>
<organism evidence="8 9">
    <name type="scientific">Virgisporangium ochraceum</name>
    <dbReference type="NCBI Taxonomy" id="65505"/>
    <lineage>
        <taxon>Bacteria</taxon>
        <taxon>Bacillati</taxon>
        <taxon>Actinomycetota</taxon>
        <taxon>Actinomycetes</taxon>
        <taxon>Micromonosporales</taxon>
        <taxon>Micromonosporaceae</taxon>
        <taxon>Virgisporangium</taxon>
    </lineage>
</organism>
<comment type="caution">
    <text evidence="8">The sequence shown here is derived from an EMBL/GenBank/DDBJ whole genome shotgun (WGS) entry which is preliminary data.</text>
</comment>
<evidence type="ECO:0000256" key="3">
    <source>
        <dbReference type="ARBA" id="ARBA00023082"/>
    </source>
</evidence>